<dbReference type="Proteomes" id="UP000283077">
    <property type="component" value="Unassembled WGS sequence"/>
</dbReference>
<sequence length="647" mass="74091">MLNSPLQLRLWLVQLALLMLLADAFVLWSLGIYAMLLLAKLPQLFSPQPQSLRPVWSLTLSNVMATLIVTALLLFNLSGGLLHLMIHFLLLAAILRLLGFRSNDLADFRQLNWVHYFLIACCFILNQSLAMALLNFALLLLQLSCHYLGFAASNSRLPLNHALKLSLWFVPLWLGLFLVFPRLSPLWQLPISQQASTGLGDELNPGSIEQLVESDELAFRVEFNGARPGAAELYWRARIYDQFDGRSWRRSDRAEPASFAGLRAPPALTLSYRLVAEPHQQRHLFSLGIPLQVPGDLRLNTLGLLSTRQPLSQRTSFSLTSALLPLPAEPALAQYLALPDGNPQTRALAAKLANEAQSPQALVALIGQHLQQGYRYTLTPPLLTGEQIDQFLFESQAGFCSHYASASSFILRAAGVPSRIVGGYLGGEWRDNGSYLQVRQRDAHAWVEYLQDGQWRRFDPTLMVEPDRLHSTLDQLLSAAELLRLQGNWAQRMDWSKRLLQQLEDLDYYWSRWVLGFDTDRQQDLLTTLKQWLQQLQQLDWRFLLQLLLLTLTLPLLWLAFHRWQQKRRQPIPQWLQQQLQPFARKAPELTMQQFFRQLAELFPQAKAEISAVDDSYQRLMFAEETTVLPQLKRQTKQLRQALRRPT</sequence>
<comment type="caution">
    <text evidence="3">The sequence shown here is derived from an EMBL/GenBank/DDBJ whole genome shotgun (WGS) entry which is preliminary data.</text>
</comment>
<dbReference type="Pfam" id="PF11992">
    <property type="entry name" value="TgpA_N"/>
    <property type="match status" value="1"/>
</dbReference>
<feature type="transmembrane region" description="Helical" evidence="1">
    <location>
        <begin position="543"/>
        <end position="561"/>
    </location>
</feature>
<evidence type="ECO:0000256" key="1">
    <source>
        <dbReference type="SAM" id="Phobius"/>
    </source>
</evidence>
<dbReference type="PANTHER" id="PTHR42736:SF1">
    <property type="entry name" value="PROTEIN-GLUTAMINE GAMMA-GLUTAMYLTRANSFERASE"/>
    <property type="match status" value="1"/>
</dbReference>
<evidence type="ECO:0000313" key="4">
    <source>
        <dbReference type="Proteomes" id="UP000283077"/>
    </source>
</evidence>
<name>A0A437R1Z9_9GAMM</name>
<dbReference type="OrthoDB" id="9804872at2"/>
<feature type="transmembrane region" description="Helical" evidence="1">
    <location>
        <begin position="12"/>
        <end position="35"/>
    </location>
</feature>
<dbReference type="AlphaFoldDB" id="A0A437R1Z9"/>
<proteinExistence type="predicted"/>
<dbReference type="InterPro" id="IPR021878">
    <property type="entry name" value="TgpA_N"/>
</dbReference>
<dbReference type="SMART" id="SM00460">
    <property type="entry name" value="TGc"/>
    <property type="match status" value="1"/>
</dbReference>
<dbReference type="InterPro" id="IPR002931">
    <property type="entry name" value="Transglutaminase-like"/>
</dbReference>
<feature type="domain" description="Transglutaminase-like" evidence="2">
    <location>
        <begin position="392"/>
        <end position="462"/>
    </location>
</feature>
<evidence type="ECO:0000313" key="3">
    <source>
        <dbReference type="EMBL" id="RVU40778.1"/>
    </source>
</evidence>
<dbReference type="EMBL" id="SACS01000003">
    <property type="protein sequence ID" value="RVU40778.1"/>
    <property type="molecule type" value="Genomic_DNA"/>
</dbReference>
<dbReference type="RefSeq" id="WP_127697791.1">
    <property type="nucleotide sequence ID" value="NZ_SACS01000003.1"/>
</dbReference>
<dbReference type="Pfam" id="PF01841">
    <property type="entry name" value="Transglut_core"/>
    <property type="match status" value="1"/>
</dbReference>
<accession>A0A437R1Z9</accession>
<keyword evidence="1" id="KW-1133">Transmembrane helix</keyword>
<feature type="transmembrane region" description="Helical" evidence="1">
    <location>
        <begin position="113"/>
        <end position="141"/>
    </location>
</feature>
<dbReference type="PANTHER" id="PTHR42736">
    <property type="entry name" value="PROTEIN-GLUTAMINE GAMMA-GLUTAMYLTRANSFERASE"/>
    <property type="match status" value="1"/>
</dbReference>
<keyword evidence="4" id="KW-1185">Reference proteome</keyword>
<keyword evidence="1" id="KW-0472">Membrane</keyword>
<keyword evidence="1" id="KW-0812">Transmembrane</keyword>
<dbReference type="InterPro" id="IPR052901">
    <property type="entry name" value="Bact_TGase-like"/>
</dbReference>
<evidence type="ECO:0000259" key="2">
    <source>
        <dbReference type="SMART" id="SM00460"/>
    </source>
</evidence>
<organism evidence="3 4">
    <name type="scientific">Rheinheimera riviphila</name>
    <dbReference type="NCBI Taxonomy" id="1834037"/>
    <lineage>
        <taxon>Bacteria</taxon>
        <taxon>Pseudomonadati</taxon>
        <taxon>Pseudomonadota</taxon>
        <taxon>Gammaproteobacteria</taxon>
        <taxon>Chromatiales</taxon>
        <taxon>Chromatiaceae</taxon>
        <taxon>Rheinheimera</taxon>
    </lineage>
</organism>
<reference evidence="3 4" key="1">
    <citation type="submission" date="2019-01" db="EMBL/GenBank/DDBJ databases">
        <authorList>
            <person name="Chen W.-M."/>
        </authorList>
    </citation>
    <scope>NUCLEOTIDE SEQUENCE [LARGE SCALE GENOMIC DNA]</scope>
    <source>
        <strain evidence="3 4">KYPC3</strain>
    </source>
</reference>
<dbReference type="InterPro" id="IPR038765">
    <property type="entry name" value="Papain-like_cys_pep_sf"/>
</dbReference>
<gene>
    <name evidence="3" type="ORF">EOE67_04155</name>
</gene>
<protein>
    <submittedName>
        <fullName evidence="3">DUF3488 domain-containing protein</fullName>
    </submittedName>
</protein>
<feature type="transmembrane region" description="Helical" evidence="1">
    <location>
        <begin position="82"/>
        <end position="101"/>
    </location>
</feature>
<feature type="transmembrane region" description="Helical" evidence="1">
    <location>
        <begin position="55"/>
        <end position="75"/>
    </location>
</feature>
<dbReference type="SUPFAM" id="SSF54001">
    <property type="entry name" value="Cysteine proteinases"/>
    <property type="match status" value="1"/>
</dbReference>
<dbReference type="Gene3D" id="3.10.620.30">
    <property type="match status" value="1"/>
</dbReference>